<keyword evidence="2" id="KW-1185">Reference proteome</keyword>
<accession>A0ACD5X4P9</accession>
<evidence type="ECO:0000313" key="1">
    <source>
        <dbReference type="EnsemblPlants" id="AVESA.00010b.r2.4CG1328020.1.CDS.1"/>
    </source>
</evidence>
<proteinExistence type="predicted"/>
<protein>
    <submittedName>
        <fullName evidence="1">Uncharacterized protein</fullName>
    </submittedName>
</protein>
<organism evidence="1 2">
    <name type="scientific">Avena sativa</name>
    <name type="common">Oat</name>
    <dbReference type="NCBI Taxonomy" id="4498"/>
    <lineage>
        <taxon>Eukaryota</taxon>
        <taxon>Viridiplantae</taxon>
        <taxon>Streptophyta</taxon>
        <taxon>Embryophyta</taxon>
        <taxon>Tracheophyta</taxon>
        <taxon>Spermatophyta</taxon>
        <taxon>Magnoliopsida</taxon>
        <taxon>Liliopsida</taxon>
        <taxon>Poales</taxon>
        <taxon>Poaceae</taxon>
        <taxon>BOP clade</taxon>
        <taxon>Pooideae</taxon>
        <taxon>Poodae</taxon>
        <taxon>Poeae</taxon>
        <taxon>Poeae Chloroplast Group 1 (Aveneae type)</taxon>
        <taxon>Aveninae</taxon>
        <taxon>Avena</taxon>
    </lineage>
</organism>
<dbReference type="EnsemblPlants" id="AVESA.00010b.r2.4CG1328020.1">
    <property type="protein sequence ID" value="AVESA.00010b.r2.4CG1328020.1.CDS.1"/>
    <property type="gene ID" value="AVESA.00010b.r2.4CG1328020"/>
</dbReference>
<reference evidence="1" key="2">
    <citation type="submission" date="2025-09" db="UniProtKB">
        <authorList>
            <consortium name="EnsemblPlants"/>
        </authorList>
    </citation>
    <scope>IDENTIFICATION</scope>
</reference>
<evidence type="ECO:0000313" key="2">
    <source>
        <dbReference type="Proteomes" id="UP001732700"/>
    </source>
</evidence>
<reference evidence="1" key="1">
    <citation type="submission" date="2021-05" db="EMBL/GenBank/DDBJ databases">
        <authorList>
            <person name="Scholz U."/>
            <person name="Mascher M."/>
            <person name="Fiebig A."/>
        </authorList>
    </citation>
    <scope>NUCLEOTIDE SEQUENCE [LARGE SCALE GENOMIC DNA]</scope>
</reference>
<sequence>MDLSDDWRFLFPVSSIFNPPSLAPPEASRGPLLFSPLPPPAPLLSLPFPFPPALHASTTGDLFHALRYFVASTSFLPYSDLRSLSRPLLAAPSPPFPPPSNLLAVLRSRSSSSLVLFFPYGENADKIAFATLDSSLASSEPFVQSGGLKHPGHRILQLAAAPAQPSWSSGPEDSHVEGFLLAATLYSVNWFRVEPGNSGSPALVPVAKQGFDAAVVHASWSKHFPSQCAVLLETGELCWFDLETRLGGKTRVGFGSSNGEDLGDWLSCVYGAQPWMVIVASTKAVLVVDLRFADRGEYKVIAKVGVPGLFETEPFEMTEHYLAFCKAGFDDFHMSAVTERHLILLDTRQPLTPVLSWQHGLDSPNHVAMFRLSELRSSKEYEWASNSGFAILVGSFWNGDFSLFCYGPKGQGCPDNSHLYAWDIPSRLSLTGQHCGCSNGIMKEIFSTPVSGHGKYASQHGVNSIVGYYVLPDDLSISEPTVSSFALIRLTASGKLEMQQYRATRDLHDTIDTPCDESEHASMDINSPIFVDTEEENVSTKYRFLKLHFLSEYLKGNLCSALAKHETSVTEDREQITISEDVSAFAEENSRSSSLSVSDFLCNASVPMNAFEIACQSILSGLSSDILHISFSKYKDMLKSGTKEGLLEYLEVPRCLPHNELRPFLLAKPSSTGEKLTSKVISQNAIVGPVLPVPVLLAMEERIMGIDSPYDSETAETDFVRDRCSEVLEAFVPELSIPEADWFSSEKLNEKKPYFVYKPRIENRFTLDETAVKKETEDTNVGDRACLQTSAAPYKDENFMEFVCGKSGIPDSGPEQATSNLFDFSPVRMDFDSTDLNIQPAEGKMYKCLKKQFLTWQNKFKPYQDFCSSHGIQKPS</sequence>
<name>A0ACD5X4P9_AVESA</name>
<dbReference type="Proteomes" id="UP001732700">
    <property type="component" value="Chromosome 4C"/>
</dbReference>